<dbReference type="HOGENOM" id="CLU_1354718_0_0_1"/>
<dbReference type="Pfam" id="PF14273">
    <property type="entry name" value="DUF4360"/>
    <property type="match status" value="1"/>
</dbReference>
<evidence type="ECO:0000313" key="2">
    <source>
        <dbReference type="EMBL" id="EHK97049.1"/>
    </source>
</evidence>
<dbReference type="EMBL" id="AGUE01000211">
    <property type="protein sequence ID" value="EHK97049.1"/>
    <property type="molecule type" value="Genomic_DNA"/>
</dbReference>
<sequence length="202" mass="20588">MHSSTFLFSLLAASASALPATGMLAKAIMARAPPEANVVINSITYSGAGCPDADVASQVSVDKTVAVFLYDANLVSTADPGTVKCALNLDISVVAGWKYGVGKSIDVAGYASTQVGVQAGVDVKLTTSTGSFTWATPLGTSLAPTEQDVHIHLSRPDSGPWSAPGGGLSTLETAITIDPKSSGNTGVLILDTLTSTLEYKKV</sequence>
<dbReference type="AlphaFoldDB" id="H0EWL9"/>
<dbReference type="Proteomes" id="UP000005446">
    <property type="component" value="Unassembled WGS sequence"/>
</dbReference>
<keyword evidence="3" id="KW-1185">Reference proteome</keyword>
<comment type="caution">
    <text evidence="2">The sequence shown here is derived from an EMBL/GenBank/DDBJ whole genome shotgun (WGS) entry which is preliminary data.</text>
</comment>
<evidence type="ECO:0008006" key="4">
    <source>
        <dbReference type="Google" id="ProtNLM"/>
    </source>
</evidence>
<evidence type="ECO:0000313" key="3">
    <source>
        <dbReference type="Proteomes" id="UP000005446"/>
    </source>
</evidence>
<keyword evidence="1" id="KW-0732">Signal</keyword>
<protein>
    <recommendedName>
        <fullName evidence="4">Secreted protein</fullName>
    </recommendedName>
</protein>
<dbReference type="InterPro" id="IPR025649">
    <property type="entry name" value="DUF4360"/>
</dbReference>
<feature type="chain" id="PRO_5003532420" description="Secreted protein" evidence="1">
    <location>
        <begin position="18"/>
        <end position="202"/>
    </location>
</feature>
<gene>
    <name evidence="2" type="ORF">M7I_7189</name>
</gene>
<feature type="signal peptide" evidence="1">
    <location>
        <begin position="1"/>
        <end position="17"/>
    </location>
</feature>
<proteinExistence type="predicted"/>
<dbReference type="PANTHER" id="PTHR38847">
    <property type="match status" value="1"/>
</dbReference>
<organism evidence="2 3">
    <name type="scientific">Glarea lozoyensis (strain ATCC 74030 / MF5533)</name>
    <dbReference type="NCBI Taxonomy" id="1104152"/>
    <lineage>
        <taxon>Eukaryota</taxon>
        <taxon>Fungi</taxon>
        <taxon>Dikarya</taxon>
        <taxon>Ascomycota</taxon>
        <taxon>Pezizomycotina</taxon>
        <taxon>Leotiomycetes</taxon>
        <taxon>Helotiales</taxon>
        <taxon>Helotiaceae</taxon>
        <taxon>Glarea</taxon>
    </lineage>
</organism>
<accession>H0EWL9</accession>
<evidence type="ECO:0000256" key="1">
    <source>
        <dbReference type="SAM" id="SignalP"/>
    </source>
</evidence>
<dbReference type="OrthoDB" id="3792489at2759"/>
<dbReference type="PANTHER" id="PTHR38847:SF1">
    <property type="entry name" value="PSEUDOURIDINE SYNTHASE RSUA_RLUA-LIKE DOMAIN-CONTAINING PROTEIN"/>
    <property type="match status" value="1"/>
</dbReference>
<reference evidence="2 3" key="1">
    <citation type="journal article" date="2012" name="Eukaryot. Cell">
        <title>Genome sequence of the fungus Glarea lozoyensis: the first genome sequence of a species from the Helotiaceae family.</title>
        <authorList>
            <person name="Youssar L."/>
            <person name="Gruening B.A."/>
            <person name="Erxleben A."/>
            <person name="Guenther S."/>
            <person name="Huettel W."/>
        </authorList>
    </citation>
    <scope>NUCLEOTIDE SEQUENCE [LARGE SCALE GENOMIC DNA]</scope>
    <source>
        <strain evidence="3">ATCC 74030 / MF5533</strain>
    </source>
</reference>
<name>H0EWL9_GLAL7</name>
<dbReference type="InParanoid" id="H0EWL9"/>